<dbReference type="CDD" id="cd00090">
    <property type="entry name" value="HTH_ARSR"/>
    <property type="match status" value="1"/>
</dbReference>
<name>A0A6G9Y4I2_9NOCA</name>
<dbReference type="EMBL" id="CP046172">
    <property type="protein sequence ID" value="QIS08109.1"/>
    <property type="molecule type" value="Genomic_DNA"/>
</dbReference>
<dbReference type="Gene3D" id="1.10.10.10">
    <property type="entry name" value="Winged helix-like DNA-binding domain superfamily/Winged helix DNA-binding domain"/>
    <property type="match status" value="1"/>
</dbReference>
<dbReference type="GO" id="GO:0003677">
    <property type="term" value="F:DNA binding"/>
    <property type="evidence" value="ECO:0007669"/>
    <property type="project" value="UniProtKB-KW"/>
</dbReference>
<dbReference type="KEGG" id="nah:F5544_00885"/>
<dbReference type="InterPro" id="IPR011991">
    <property type="entry name" value="ArsR-like_HTH"/>
</dbReference>
<proteinExistence type="predicted"/>
<organism evidence="6 7">
    <name type="scientific">Nocardia arthritidis</name>
    <dbReference type="NCBI Taxonomy" id="228602"/>
    <lineage>
        <taxon>Bacteria</taxon>
        <taxon>Bacillati</taxon>
        <taxon>Actinomycetota</taxon>
        <taxon>Actinomycetes</taxon>
        <taxon>Mycobacteriales</taxon>
        <taxon>Nocardiaceae</taxon>
        <taxon>Nocardia</taxon>
    </lineage>
</organism>
<evidence type="ECO:0000256" key="2">
    <source>
        <dbReference type="ARBA" id="ARBA00023125"/>
    </source>
</evidence>
<evidence type="ECO:0000313" key="6">
    <source>
        <dbReference type="EMBL" id="QIS08109.1"/>
    </source>
</evidence>
<dbReference type="PANTHER" id="PTHR33204:SF37">
    <property type="entry name" value="HTH-TYPE TRANSCRIPTIONAL REGULATOR YODB"/>
    <property type="match status" value="1"/>
</dbReference>
<accession>A0A6G9Y4I2</accession>
<dbReference type="InterPro" id="IPR036390">
    <property type="entry name" value="WH_DNA-bd_sf"/>
</dbReference>
<evidence type="ECO:0000313" key="7">
    <source>
        <dbReference type="Proteomes" id="UP000503540"/>
    </source>
</evidence>
<feature type="domain" description="HTH hxlR-type" evidence="5">
    <location>
        <begin position="87"/>
        <end position="185"/>
    </location>
</feature>
<keyword evidence="7" id="KW-1185">Reference proteome</keyword>
<protein>
    <recommendedName>
        <fullName evidence="5">HTH hxlR-type domain-containing protein</fullName>
    </recommendedName>
</protein>
<sequence length="195" mass="21595">MRTEARPGSGVGTSTTSATASGPGRRTTTARMSFPSCPLEPKPLYYPSGSSYPEVRNGQRGEQMPTSTAAQRRDREKQRYDAYLAECPARQLLDRISDKWVSLVLNALADGPLRYAELARIIAGVSPKMLTQTLRGLERDGLIERRITAAVPVRVDYELTELGRSLGPVMAAIKGWAEARMDDVLAARHEYDQRR</sequence>
<dbReference type="SUPFAM" id="SSF46785">
    <property type="entry name" value="Winged helix' DNA-binding domain"/>
    <property type="match status" value="1"/>
</dbReference>
<reference evidence="6 7" key="1">
    <citation type="journal article" date="2019" name="ACS Chem. Biol.">
        <title>Identification and Mobilization of a Cryptic Antibiotic Biosynthesis Gene Locus from a Human-Pathogenic Nocardia Isolate.</title>
        <authorList>
            <person name="Herisse M."/>
            <person name="Ishida K."/>
            <person name="Porter J.L."/>
            <person name="Howden B."/>
            <person name="Hertweck C."/>
            <person name="Stinear T.P."/>
            <person name="Pidot S.J."/>
        </authorList>
    </citation>
    <scope>NUCLEOTIDE SEQUENCE [LARGE SCALE GENOMIC DNA]</scope>
    <source>
        <strain evidence="6 7">AUSMDU00012717</strain>
    </source>
</reference>
<gene>
    <name evidence="6" type="ORF">F5544_00885</name>
</gene>
<keyword evidence="3" id="KW-0804">Transcription</keyword>
<dbReference type="Pfam" id="PF01638">
    <property type="entry name" value="HxlR"/>
    <property type="match status" value="1"/>
</dbReference>
<dbReference type="InterPro" id="IPR002577">
    <property type="entry name" value="HTH_HxlR"/>
</dbReference>
<dbReference type="Proteomes" id="UP000503540">
    <property type="component" value="Chromosome"/>
</dbReference>
<dbReference type="PANTHER" id="PTHR33204">
    <property type="entry name" value="TRANSCRIPTIONAL REGULATOR, MARR FAMILY"/>
    <property type="match status" value="1"/>
</dbReference>
<keyword evidence="2" id="KW-0238">DNA-binding</keyword>
<evidence type="ECO:0000256" key="3">
    <source>
        <dbReference type="ARBA" id="ARBA00023163"/>
    </source>
</evidence>
<feature type="region of interest" description="Disordered" evidence="4">
    <location>
        <begin position="1"/>
        <end position="75"/>
    </location>
</feature>
<dbReference type="InterPro" id="IPR036388">
    <property type="entry name" value="WH-like_DNA-bd_sf"/>
</dbReference>
<evidence type="ECO:0000259" key="5">
    <source>
        <dbReference type="PROSITE" id="PS51118"/>
    </source>
</evidence>
<feature type="compositionally biased region" description="Low complexity" evidence="4">
    <location>
        <begin position="12"/>
        <end position="22"/>
    </location>
</feature>
<dbReference type="PROSITE" id="PS51118">
    <property type="entry name" value="HTH_HXLR"/>
    <property type="match status" value="1"/>
</dbReference>
<keyword evidence="1" id="KW-0805">Transcription regulation</keyword>
<evidence type="ECO:0000256" key="1">
    <source>
        <dbReference type="ARBA" id="ARBA00023015"/>
    </source>
</evidence>
<evidence type="ECO:0000256" key="4">
    <source>
        <dbReference type="SAM" id="MobiDB-lite"/>
    </source>
</evidence>
<dbReference type="AlphaFoldDB" id="A0A6G9Y4I2"/>